<feature type="domain" description="Tesmin/TSO1-like CXC" evidence="2">
    <location>
        <begin position="108"/>
        <end position="152"/>
    </location>
</feature>
<sequence length="265" mass="27954">MFRMAEEAANLKDEAEARQQEMSRCSCQEKEVDCLEKDLGIKDLKEQFVSLSSLVGQLRLNKAELDHGSKSQGIMSQHSVSVGSNSCKLGVDCTSVSENSNAIKVKTASTVCCSCSKYSLCKTMKCRCRSTGGGCGASCGCAASKCSNREAAAPIKSDDSPQSEKPDGGLNGSNVVETEKSSIVASQGAMLLQSTLVEKPAESNDNLGPRKKPLSDIGNILVNANGAKPAQRKKGRKPAIRLVTVDPTSSLPVSNEGLNEAEDGM</sequence>
<dbReference type="OrthoDB" id="1739830at2759"/>
<dbReference type="AlphaFoldDB" id="A0A314YMC8"/>
<dbReference type="SMART" id="SM01114">
    <property type="entry name" value="CXC"/>
    <property type="match status" value="1"/>
</dbReference>
<proteinExistence type="predicted"/>
<gene>
    <name evidence="3" type="ORF">Pyn_05547</name>
</gene>
<evidence type="ECO:0000259" key="2">
    <source>
        <dbReference type="SMART" id="SM01114"/>
    </source>
</evidence>
<dbReference type="Proteomes" id="UP000250321">
    <property type="component" value="Unassembled WGS sequence"/>
</dbReference>
<dbReference type="InterPro" id="IPR033467">
    <property type="entry name" value="Tesmin/TSO1-like_CXC"/>
</dbReference>
<dbReference type="EMBL" id="PJQY01000858">
    <property type="protein sequence ID" value="PQQ07430.1"/>
    <property type="molecule type" value="Genomic_DNA"/>
</dbReference>
<feature type="compositionally biased region" description="Basic and acidic residues" evidence="1">
    <location>
        <begin position="156"/>
        <end position="167"/>
    </location>
</feature>
<dbReference type="STRING" id="2094558.A0A314YMC8"/>
<feature type="region of interest" description="Disordered" evidence="1">
    <location>
        <begin position="154"/>
        <end position="174"/>
    </location>
</feature>
<comment type="caution">
    <text evidence="3">The sequence shown here is derived from an EMBL/GenBank/DDBJ whole genome shotgun (WGS) entry which is preliminary data.</text>
</comment>
<evidence type="ECO:0000313" key="3">
    <source>
        <dbReference type="EMBL" id="PQQ07430.1"/>
    </source>
</evidence>
<reference evidence="3 4" key="1">
    <citation type="submission" date="2018-02" db="EMBL/GenBank/DDBJ databases">
        <title>Draft genome of wild Prunus yedoensis var. nudiflora.</title>
        <authorList>
            <person name="Baek S."/>
            <person name="Kim J.-H."/>
            <person name="Choi K."/>
            <person name="Kim G.-B."/>
            <person name="Cho A."/>
            <person name="Jang H."/>
            <person name="Shin C.-H."/>
            <person name="Yu H.-J."/>
            <person name="Mun J.-H."/>
        </authorList>
    </citation>
    <scope>NUCLEOTIDE SEQUENCE [LARGE SCALE GENOMIC DNA]</scope>
    <source>
        <strain evidence="4">cv. Jeju island</strain>
        <tissue evidence="3">Leaf</tissue>
    </source>
</reference>
<keyword evidence="4" id="KW-1185">Reference proteome</keyword>
<name>A0A314YMC8_PRUYE</name>
<evidence type="ECO:0000313" key="4">
    <source>
        <dbReference type="Proteomes" id="UP000250321"/>
    </source>
</evidence>
<organism evidence="3 4">
    <name type="scientific">Prunus yedoensis var. nudiflora</name>
    <dbReference type="NCBI Taxonomy" id="2094558"/>
    <lineage>
        <taxon>Eukaryota</taxon>
        <taxon>Viridiplantae</taxon>
        <taxon>Streptophyta</taxon>
        <taxon>Embryophyta</taxon>
        <taxon>Tracheophyta</taxon>
        <taxon>Spermatophyta</taxon>
        <taxon>Magnoliopsida</taxon>
        <taxon>eudicotyledons</taxon>
        <taxon>Gunneridae</taxon>
        <taxon>Pentapetalae</taxon>
        <taxon>rosids</taxon>
        <taxon>fabids</taxon>
        <taxon>Rosales</taxon>
        <taxon>Rosaceae</taxon>
        <taxon>Amygdaloideae</taxon>
        <taxon>Amygdaleae</taxon>
        <taxon>Prunus</taxon>
    </lineage>
</organism>
<accession>A0A314YMC8</accession>
<feature type="compositionally biased region" description="Polar residues" evidence="1">
    <location>
        <begin position="246"/>
        <end position="257"/>
    </location>
</feature>
<protein>
    <submittedName>
        <fullName evidence="3">Kinesin-like protein KIN-4C</fullName>
    </submittedName>
</protein>
<feature type="region of interest" description="Disordered" evidence="1">
    <location>
        <begin position="246"/>
        <end position="265"/>
    </location>
</feature>
<evidence type="ECO:0000256" key="1">
    <source>
        <dbReference type="SAM" id="MobiDB-lite"/>
    </source>
</evidence>